<evidence type="ECO:0008006" key="6">
    <source>
        <dbReference type="Google" id="ProtNLM"/>
    </source>
</evidence>
<accession>A0A9Q1KPB3</accession>
<name>A0A9Q1KPB3_9CARY</name>
<dbReference type="PANTHER" id="PTHR13068">
    <property type="entry name" value="CGI-12 PROTEIN-RELATED"/>
    <property type="match status" value="1"/>
</dbReference>
<dbReference type="AlphaFoldDB" id="A0A9Q1KPB3"/>
<dbReference type="Gene3D" id="1.25.70.10">
    <property type="entry name" value="Transcription termination factor 3, mitochondrial"/>
    <property type="match status" value="2"/>
</dbReference>
<sequence length="397" mass="44955">MFKRCSNGGIFETLLSLHLKRLVLYSTSSATVSTPSQMVNLMVNSLGFSKEEAVAASKKVRAVKNKLSRKPDLVVEFLKQRGLSIPQIKKLISSSPEVLLFKVDRTLAPKFNALQELGVTGSDLVRILSTNTSILRRGLITHVVPMMNLLKSIVGSHENFLTVLRRSYWLMSCDVDTILKPNLELLRSHGFSDERIRKLTVFNPEFLGHDPKKLGNILHRIENEFGIPRDSSAFEGAIVLLASLSDKTLKSKYQIFKSYGWTDLDIMTTVRKLPRCLMLSEKVIRTRLDFFLNELGCEPTYVASRPYLLAYSMEDRVMPRNAFLQVLKEKKLVKQISILSAIDYHTEIELAILKRLVEFAIEWGKAAYVPINHILLTGFTSSSFLPLLRPVTVLDVQ</sequence>
<keyword evidence="2" id="KW-0805">Transcription regulation</keyword>
<dbReference type="InterPro" id="IPR038538">
    <property type="entry name" value="MTERF_sf"/>
</dbReference>
<keyword evidence="5" id="KW-1185">Reference proteome</keyword>
<dbReference type="GO" id="GO:0006353">
    <property type="term" value="P:DNA-templated transcription termination"/>
    <property type="evidence" value="ECO:0007669"/>
    <property type="project" value="UniProtKB-KW"/>
</dbReference>
<dbReference type="Proteomes" id="UP001153076">
    <property type="component" value="Unassembled WGS sequence"/>
</dbReference>
<dbReference type="OrthoDB" id="637682at2759"/>
<comment type="caution">
    <text evidence="4">The sequence shown here is derived from an EMBL/GenBank/DDBJ whole genome shotgun (WGS) entry which is preliminary data.</text>
</comment>
<comment type="similarity">
    <text evidence="1">Belongs to the mTERF family.</text>
</comment>
<keyword evidence="2" id="KW-0806">Transcription termination</keyword>
<reference evidence="4" key="1">
    <citation type="submission" date="2022-04" db="EMBL/GenBank/DDBJ databases">
        <title>Carnegiea gigantea Genome sequencing and assembly v2.</title>
        <authorList>
            <person name="Copetti D."/>
            <person name="Sanderson M.J."/>
            <person name="Burquez A."/>
            <person name="Wojciechowski M.F."/>
        </authorList>
    </citation>
    <scope>NUCLEOTIDE SEQUENCE</scope>
    <source>
        <strain evidence="4">SGP5-SGP5p</strain>
        <tissue evidence="4">Aerial part</tissue>
    </source>
</reference>
<dbReference type="PANTHER" id="PTHR13068:SF231">
    <property type="entry name" value="TRANSCRIPTION TERMINATION FACTOR MTERF2, CHLOROPLASTIC-LIKE"/>
    <property type="match status" value="1"/>
</dbReference>
<dbReference type="EMBL" id="JAKOGI010000052">
    <property type="protein sequence ID" value="KAJ8446590.1"/>
    <property type="molecule type" value="Genomic_DNA"/>
</dbReference>
<keyword evidence="3" id="KW-0809">Transit peptide</keyword>
<gene>
    <name evidence="4" type="ORF">Cgig2_019743</name>
</gene>
<dbReference type="GO" id="GO:0003676">
    <property type="term" value="F:nucleic acid binding"/>
    <property type="evidence" value="ECO:0007669"/>
    <property type="project" value="InterPro"/>
</dbReference>
<evidence type="ECO:0000313" key="4">
    <source>
        <dbReference type="EMBL" id="KAJ8446590.1"/>
    </source>
</evidence>
<dbReference type="SMART" id="SM00733">
    <property type="entry name" value="Mterf"/>
    <property type="match status" value="6"/>
</dbReference>
<keyword evidence="2" id="KW-0804">Transcription</keyword>
<dbReference type="InterPro" id="IPR003690">
    <property type="entry name" value="MTERF"/>
</dbReference>
<proteinExistence type="inferred from homology"/>
<dbReference type="FunFam" id="1.25.70.10:FF:000001">
    <property type="entry name" value="Mitochondrial transcription termination factor-like"/>
    <property type="match status" value="1"/>
</dbReference>
<evidence type="ECO:0000313" key="5">
    <source>
        <dbReference type="Proteomes" id="UP001153076"/>
    </source>
</evidence>
<organism evidence="4 5">
    <name type="scientific">Carnegiea gigantea</name>
    <dbReference type="NCBI Taxonomy" id="171969"/>
    <lineage>
        <taxon>Eukaryota</taxon>
        <taxon>Viridiplantae</taxon>
        <taxon>Streptophyta</taxon>
        <taxon>Embryophyta</taxon>
        <taxon>Tracheophyta</taxon>
        <taxon>Spermatophyta</taxon>
        <taxon>Magnoliopsida</taxon>
        <taxon>eudicotyledons</taxon>
        <taxon>Gunneridae</taxon>
        <taxon>Pentapetalae</taxon>
        <taxon>Caryophyllales</taxon>
        <taxon>Cactineae</taxon>
        <taxon>Cactaceae</taxon>
        <taxon>Cactoideae</taxon>
        <taxon>Echinocereeae</taxon>
        <taxon>Carnegiea</taxon>
    </lineage>
</organism>
<evidence type="ECO:0000256" key="1">
    <source>
        <dbReference type="ARBA" id="ARBA00007692"/>
    </source>
</evidence>
<evidence type="ECO:0000256" key="3">
    <source>
        <dbReference type="ARBA" id="ARBA00022946"/>
    </source>
</evidence>
<protein>
    <recommendedName>
        <fullName evidence="6">Mitochondrial transcription termination factor</fullName>
    </recommendedName>
</protein>
<dbReference type="Pfam" id="PF02536">
    <property type="entry name" value="mTERF"/>
    <property type="match status" value="1"/>
</dbReference>
<evidence type="ECO:0000256" key="2">
    <source>
        <dbReference type="ARBA" id="ARBA00022472"/>
    </source>
</evidence>